<evidence type="ECO:0000256" key="6">
    <source>
        <dbReference type="ARBA" id="ARBA00023223"/>
    </source>
</evidence>
<dbReference type="Gene3D" id="3.40.309.10">
    <property type="entry name" value="Aldehyde Dehydrogenase, Chain A, domain 2"/>
    <property type="match status" value="1"/>
</dbReference>
<dbReference type="RefSeq" id="WP_096619745.1">
    <property type="nucleotide sequence ID" value="NZ_CP020663.1"/>
</dbReference>
<evidence type="ECO:0000256" key="1">
    <source>
        <dbReference type="ARBA" id="ARBA00003277"/>
    </source>
</evidence>
<dbReference type="GO" id="GO:0050062">
    <property type="term" value="F:long-chain-fatty-acyl-CoA reductase activity"/>
    <property type="evidence" value="ECO:0007669"/>
    <property type="project" value="UniProtKB-EC"/>
</dbReference>
<dbReference type="KEGG" id="elux:BTN50_1880"/>
<dbReference type="InterPro" id="IPR016161">
    <property type="entry name" value="Ald_DH/histidinol_DH"/>
</dbReference>
<keyword evidence="4 8" id="KW-0521">NADP</keyword>
<reference evidence="10" key="1">
    <citation type="submission" date="2017-04" db="EMBL/GenBank/DDBJ databases">
        <title>Genome evolution of the luminous symbionts of deep sea anglerfish.</title>
        <authorList>
            <person name="Hendry T.A."/>
        </authorList>
    </citation>
    <scope>NUCLEOTIDE SEQUENCE [LARGE SCALE GENOMIC DNA]</scope>
</reference>
<accession>A0A291BBB3</accession>
<dbReference type="UniPathway" id="UPA00569"/>
<dbReference type="EC" id="1.2.1.50" evidence="8"/>
<evidence type="ECO:0000256" key="3">
    <source>
        <dbReference type="ARBA" id="ARBA00010915"/>
    </source>
</evidence>
<dbReference type="EMBL" id="CP020663">
    <property type="protein sequence ID" value="ATF10300.1"/>
    <property type="molecule type" value="Genomic_DNA"/>
</dbReference>
<dbReference type="Proteomes" id="UP000218160">
    <property type="component" value="Chromosome 2"/>
</dbReference>
<keyword evidence="5 8" id="KW-0560">Oxidoreductase</keyword>
<dbReference type="Pfam" id="PF05893">
    <property type="entry name" value="LuxC"/>
    <property type="match status" value="1"/>
</dbReference>
<evidence type="ECO:0000256" key="5">
    <source>
        <dbReference type="ARBA" id="ARBA00023002"/>
    </source>
</evidence>
<proteinExistence type="inferred from homology"/>
<gene>
    <name evidence="9" type="ORF">BTN50_1880</name>
</gene>
<dbReference type="GO" id="GO:0003995">
    <property type="term" value="F:acyl-CoA dehydrogenase activity"/>
    <property type="evidence" value="ECO:0007669"/>
    <property type="project" value="InterPro"/>
</dbReference>
<dbReference type="AlphaFoldDB" id="A0A291BBB3"/>
<dbReference type="CDD" id="cd07080">
    <property type="entry name" value="ALDH_Acyl-CoA-Red_LuxC"/>
    <property type="match status" value="1"/>
</dbReference>
<keyword evidence="6 8" id="KW-0455">Luminescence</keyword>
<evidence type="ECO:0000256" key="8">
    <source>
        <dbReference type="PIRNR" id="PIRNR009414"/>
    </source>
</evidence>
<organism evidence="9 10">
    <name type="scientific">Candidatus Enterovibrio altilux</name>
    <dbReference type="NCBI Taxonomy" id="1927128"/>
    <lineage>
        <taxon>Bacteria</taxon>
        <taxon>Pseudomonadati</taxon>
        <taxon>Pseudomonadota</taxon>
        <taxon>Gammaproteobacteria</taxon>
        <taxon>Vibrionales</taxon>
        <taxon>Vibrionaceae</taxon>
        <taxon>Enterovibrio</taxon>
    </lineage>
</organism>
<protein>
    <recommendedName>
        <fullName evidence="8">Acyl-CoA reductase</fullName>
        <ecNumber evidence="8">1.2.1.50</ecNumber>
    </recommendedName>
</protein>
<dbReference type="InterPro" id="IPR008670">
    <property type="entry name" value="CoA_reduct_LuxC"/>
</dbReference>
<dbReference type="GO" id="GO:0008218">
    <property type="term" value="P:bioluminescence"/>
    <property type="evidence" value="ECO:0007669"/>
    <property type="project" value="UniProtKB-KW"/>
</dbReference>
<evidence type="ECO:0000256" key="2">
    <source>
        <dbReference type="ARBA" id="ARBA00004908"/>
    </source>
</evidence>
<evidence type="ECO:0000256" key="4">
    <source>
        <dbReference type="ARBA" id="ARBA00022857"/>
    </source>
</evidence>
<dbReference type="InterPro" id="IPR016163">
    <property type="entry name" value="Ald_DH_C"/>
</dbReference>
<evidence type="ECO:0000313" key="9">
    <source>
        <dbReference type="EMBL" id="ATF10300.1"/>
    </source>
</evidence>
<comment type="function">
    <text evidence="1 8">LuxC is the fatty acid reductase enzyme responsible for synthesis of the aldehyde substrate for the luminescent reaction catalyzed by luciferase.</text>
</comment>
<comment type="catalytic activity">
    <reaction evidence="7 8">
        <text>a long-chain fatty aldehyde + NADP(+) + CoA = a long-chain fatty acyl-CoA + NADPH + H(+)</text>
        <dbReference type="Rhea" id="RHEA:15437"/>
        <dbReference type="ChEBI" id="CHEBI:15378"/>
        <dbReference type="ChEBI" id="CHEBI:17176"/>
        <dbReference type="ChEBI" id="CHEBI:57287"/>
        <dbReference type="ChEBI" id="CHEBI:57783"/>
        <dbReference type="ChEBI" id="CHEBI:58349"/>
        <dbReference type="ChEBI" id="CHEBI:83139"/>
        <dbReference type="EC" id="1.2.1.50"/>
    </reaction>
</comment>
<keyword evidence="10" id="KW-1185">Reference proteome</keyword>
<sequence>MDKLIPMIINGQIEKQFENTEKNMKIDFNNGALVYLPSISLLHIKKIIEYENINTLKLHDIINFLYTVGQRWKNEEYSRRRTYIRELKKFMGYSEQMAKLEANWIAMILSSKSALYDAVDNELGSRHITDEWIPQDECYVRAFPKGKSMHLLAGNVPLSGISSIIRAILTKNQCIIKTSAADPFTAHALAMSFIDTDPEHPITRSLSVVYWSHDDDTSLPEQLIKGMDVVLAWGGSAAIEWAVKHSPPIIDVIKFGPKKSLSLIDNPENISAAATGVAHDICFYDQQACFSSQNVFYIGNSYQAFKSELKNSLNLYKKILPKSKQNFDEQAVYSLTVKECQFAGLNVDIDAEHEWMIIESDPGVEFNQPLGRCVYLHHAVNFDKVLKFIVKYQTQTVSIYPWESSFKYRDYLALKGAERIVESGMNNIFRIGGSHDTMRPLQRLVRFISQERPFDFTAKDVAVKIEQTRFLEEDKFLVFVP</sequence>
<comment type="similarity">
    <text evidence="3 8">Belongs to the LuxC family.</text>
</comment>
<evidence type="ECO:0000313" key="10">
    <source>
        <dbReference type="Proteomes" id="UP000218160"/>
    </source>
</evidence>
<dbReference type="Gene3D" id="3.40.605.10">
    <property type="entry name" value="Aldehyde Dehydrogenase, Chain A, domain 1"/>
    <property type="match status" value="1"/>
</dbReference>
<comment type="pathway">
    <text evidence="2 8">Lipid metabolism; fatty acid reduction for biolumincescence.</text>
</comment>
<dbReference type="OrthoDB" id="580775at2"/>
<dbReference type="PIRSF" id="PIRSF009414">
    <property type="entry name" value="LuxC"/>
    <property type="match status" value="1"/>
</dbReference>
<name>A0A291BBB3_9GAMM</name>
<evidence type="ECO:0000256" key="7">
    <source>
        <dbReference type="ARBA" id="ARBA00049412"/>
    </source>
</evidence>
<dbReference type="SUPFAM" id="SSF53720">
    <property type="entry name" value="ALDH-like"/>
    <property type="match status" value="1"/>
</dbReference>
<dbReference type="InterPro" id="IPR016162">
    <property type="entry name" value="Ald_DH_N"/>
</dbReference>